<dbReference type="PROSITE" id="PS00674">
    <property type="entry name" value="AAA"/>
    <property type="match status" value="1"/>
</dbReference>
<keyword evidence="1" id="KW-0547">Nucleotide-binding</keyword>
<dbReference type="CDD" id="cd19481">
    <property type="entry name" value="RecA-like_protease"/>
    <property type="match status" value="1"/>
</dbReference>
<feature type="domain" description="AAA+ ATPase" evidence="2">
    <location>
        <begin position="321"/>
        <end position="455"/>
    </location>
</feature>
<dbReference type="SMART" id="SM00382">
    <property type="entry name" value="AAA"/>
    <property type="match status" value="1"/>
</dbReference>
<evidence type="ECO:0000313" key="3">
    <source>
        <dbReference type="EMBL" id="MCS3919860.1"/>
    </source>
</evidence>
<dbReference type="Gene3D" id="1.10.8.60">
    <property type="match status" value="1"/>
</dbReference>
<name>A0ABT2EPS8_9BACT</name>
<dbReference type="InterPro" id="IPR003593">
    <property type="entry name" value="AAA+_ATPase"/>
</dbReference>
<gene>
    <name evidence="3" type="ORF">M2350_002277</name>
</gene>
<dbReference type="Gene3D" id="3.40.50.300">
    <property type="entry name" value="P-loop containing nucleotide triphosphate hydrolases"/>
    <property type="match status" value="1"/>
</dbReference>
<dbReference type="Proteomes" id="UP001204798">
    <property type="component" value="Unassembled WGS sequence"/>
</dbReference>
<dbReference type="SUPFAM" id="SSF52540">
    <property type="entry name" value="P-loop containing nucleoside triphosphate hydrolases"/>
    <property type="match status" value="2"/>
</dbReference>
<organism evidence="3 4">
    <name type="scientific">Candidatus Fervidibacter sacchari</name>
    <dbReference type="NCBI Taxonomy" id="1448929"/>
    <lineage>
        <taxon>Bacteria</taxon>
        <taxon>Candidatus Fervidibacterota</taxon>
        <taxon>Candidatus Fervidibacter</taxon>
    </lineage>
</organism>
<evidence type="ECO:0000256" key="1">
    <source>
        <dbReference type="RuleBase" id="RU003651"/>
    </source>
</evidence>
<dbReference type="GO" id="GO:0000502">
    <property type="term" value="C:proteasome complex"/>
    <property type="evidence" value="ECO:0007669"/>
    <property type="project" value="UniProtKB-KW"/>
</dbReference>
<dbReference type="EMBL" id="JANUCP010000004">
    <property type="protein sequence ID" value="MCS3919860.1"/>
    <property type="molecule type" value="Genomic_DNA"/>
</dbReference>
<dbReference type="PANTHER" id="PTHR23077">
    <property type="entry name" value="AAA-FAMILY ATPASE"/>
    <property type="match status" value="1"/>
</dbReference>
<keyword evidence="3" id="KW-0647">Proteasome</keyword>
<dbReference type="RefSeq" id="WP_259096759.1">
    <property type="nucleotide sequence ID" value="NZ_CP130454.1"/>
</dbReference>
<protein>
    <submittedName>
        <fullName evidence="3">ATP-dependent 26S proteasome regulatory subunit</fullName>
    </submittedName>
</protein>
<dbReference type="InterPro" id="IPR027417">
    <property type="entry name" value="P-loop_NTPase"/>
</dbReference>
<dbReference type="InterPro" id="IPR003960">
    <property type="entry name" value="ATPase_AAA_CS"/>
</dbReference>
<comment type="caution">
    <text evidence="3">The sequence shown here is derived from an EMBL/GenBank/DDBJ whole genome shotgun (WGS) entry which is preliminary data.</text>
</comment>
<keyword evidence="1" id="KW-0067">ATP-binding</keyword>
<proteinExistence type="inferred from homology"/>
<keyword evidence="4" id="KW-1185">Reference proteome</keyword>
<sequence length="581" mass="65725">MANAQNLLPRWAQQVRHRYEGGVASVFCLHSNIRDLQPFGNQYLPLPQFIVKAFTGGKQLVLFYSIRTGITFADPTMEREFCQFLAVHFSLSGDSALAAAVRNGALPPHIQDMFKNPSFALPLLQKLLETRDKVALIIEDAETLAPNQELAFLSMDDRRNIAILRNWAENPNIRQRDNFVFWLTENLSDLNARLRTGTPHLDLAEIPYPTYEERLAFIRNELGESKVKLHDLTAEQFAHLTAGLNLAYIRAIIMEARKSGEPLTAQHIRQRKEEIFREEYGGLIKVHEPEYGLEMVAGLEPVKRLLRLVAFILRSGKRQDAPMGIGFVGPPGTGKTYIVKAFAKEVGLPLVEVGNVREMWVGASERNADKVISLLRSMVPVIVFYDEIDQAYGRRGEIGDSGVSQRLWAKFSTFMADTSLRGLMLTVWATNRPDLVDEAIKRPDRAGDIKIPLFFAAEDPEAVLKINAKKRGFQLEEFDFAPILEKVKGFSAAELNAVLTQARWFALEENSPTITFDHLMRAATTYTPSRNQQMIAYMEALAALECTDQRLLVPPYSEMSREELMRRARDLRFELASQGLL</sequence>
<evidence type="ECO:0000313" key="4">
    <source>
        <dbReference type="Proteomes" id="UP001204798"/>
    </source>
</evidence>
<reference evidence="3 4" key="1">
    <citation type="submission" date="2022-08" db="EMBL/GenBank/DDBJ databases">
        <title>Bacterial and archaeal communities from various locations to study Microbial Dark Matter (Phase II).</title>
        <authorList>
            <person name="Stepanauskas R."/>
        </authorList>
    </citation>
    <scope>NUCLEOTIDE SEQUENCE [LARGE SCALE GENOMIC DNA]</scope>
    <source>
        <strain evidence="3 4">PD1</strain>
    </source>
</reference>
<dbReference type="Pfam" id="PF00004">
    <property type="entry name" value="AAA"/>
    <property type="match status" value="1"/>
</dbReference>
<dbReference type="InterPro" id="IPR050168">
    <property type="entry name" value="AAA_ATPase_domain"/>
</dbReference>
<comment type="similarity">
    <text evidence="1">Belongs to the AAA ATPase family.</text>
</comment>
<dbReference type="InterPro" id="IPR003959">
    <property type="entry name" value="ATPase_AAA_core"/>
</dbReference>
<accession>A0ABT2EPS8</accession>
<evidence type="ECO:0000259" key="2">
    <source>
        <dbReference type="SMART" id="SM00382"/>
    </source>
</evidence>